<reference evidence="6 7" key="1">
    <citation type="submission" date="2020-04" db="EMBL/GenBank/DDBJ databases">
        <title>Draft genome of Leeia sp. IMCC25680.</title>
        <authorList>
            <person name="Song J."/>
            <person name="Cho J.-C."/>
        </authorList>
    </citation>
    <scope>NUCLEOTIDE SEQUENCE [LARGE SCALE GENOMIC DNA]</scope>
    <source>
        <strain evidence="6 7">IMCC25680</strain>
    </source>
</reference>
<dbReference type="EMBL" id="JABAIM010000002">
    <property type="protein sequence ID" value="NLR75505.1"/>
    <property type="molecule type" value="Genomic_DNA"/>
</dbReference>
<dbReference type="Proteomes" id="UP000587991">
    <property type="component" value="Unassembled WGS sequence"/>
</dbReference>
<keyword evidence="6" id="KW-0282">Flagellum</keyword>
<dbReference type="Pfam" id="PF02049">
    <property type="entry name" value="FliE"/>
    <property type="match status" value="1"/>
</dbReference>
<dbReference type="PANTHER" id="PTHR34653">
    <property type="match status" value="1"/>
</dbReference>
<keyword evidence="7" id="KW-1185">Reference proteome</keyword>
<protein>
    <recommendedName>
        <fullName evidence="4 5">Flagellar hook-basal body complex protein FliE</fullName>
    </recommendedName>
</protein>
<comment type="caution">
    <text evidence="6">The sequence shown here is derived from an EMBL/GenBank/DDBJ whole genome shotgun (WGS) entry which is preliminary data.</text>
</comment>
<accession>A0A847S9H9</accession>
<dbReference type="PRINTS" id="PR01006">
    <property type="entry name" value="FLGHOOKFLIE"/>
</dbReference>
<name>A0A847S9H9_9NEIS</name>
<dbReference type="PANTHER" id="PTHR34653:SF1">
    <property type="entry name" value="FLAGELLAR HOOK-BASAL BODY COMPLEX PROTEIN FLIE"/>
    <property type="match status" value="1"/>
</dbReference>
<dbReference type="RefSeq" id="WP_168877167.1">
    <property type="nucleotide sequence ID" value="NZ_JABAIM010000002.1"/>
</dbReference>
<keyword evidence="6" id="KW-0969">Cilium</keyword>
<evidence type="ECO:0000256" key="4">
    <source>
        <dbReference type="HAMAP-Rule" id="MF_00724"/>
    </source>
</evidence>
<dbReference type="HAMAP" id="MF_00724">
    <property type="entry name" value="FliE"/>
    <property type="match status" value="1"/>
</dbReference>
<dbReference type="NCBIfam" id="TIGR00205">
    <property type="entry name" value="fliE"/>
    <property type="match status" value="1"/>
</dbReference>
<sequence>MNVNGVQQLLSNMRSMADQAAGGTATEAPTSGGDFAGMLQSAVNRVNDLQKQAESAQQSFAVGEPGMDLQDVMMAMQKASLSFQTLVQVRNKLTTAYQEISNMQV</sequence>
<dbReference type="GO" id="GO:0005198">
    <property type="term" value="F:structural molecule activity"/>
    <property type="evidence" value="ECO:0007669"/>
    <property type="project" value="UniProtKB-UniRule"/>
</dbReference>
<dbReference type="InterPro" id="IPR001624">
    <property type="entry name" value="FliE"/>
</dbReference>
<keyword evidence="3 4" id="KW-0975">Bacterial flagellum</keyword>
<evidence type="ECO:0000256" key="5">
    <source>
        <dbReference type="NCBIfam" id="TIGR00205"/>
    </source>
</evidence>
<evidence type="ECO:0000256" key="2">
    <source>
        <dbReference type="ARBA" id="ARBA00009272"/>
    </source>
</evidence>
<dbReference type="AlphaFoldDB" id="A0A847S9H9"/>
<evidence type="ECO:0000313" key="7">
    <source>
        <dbReference type="Proteomes" id="UP000587991"/>
    </source>
</evidence>
<evidence type="ECO:0000256" key="3">
    <source>
        <dbReference type="ARBA" id="ARBA00023143"/>
    </source>
</evidence>
<organism evidence="6 7">
    <name type="scientific">Leeia aquatica</name>
    <dbReference type="NCBI Taxonomy" id="2725557"/>
    <lineage>
        <taxon>Bacteria</taxon>
        <taxon>Pseudomonadati</taxon>
        <taxon>Pseudomonadota</taxon>
        <taxon>Betaproteobacteria</taxon>
        <taxon>Neisseriales</taxon>
        <taxon>Leeiaceae</taxon>
        <taxon>Leeia</taxon>
    </lineage>
</organism>
<dbReference type="GO" id="GO:0071973">
    <property type="term" value="P:bacterial-type flagellum-dependent cell motility"/>
    <property type="evidence" value="ECO:0007669"/>
    <property type="project" value="InterPro"/>
</dbReference>
<evidence type="ECO:0000313" key="6">
    <source>
        <dbReference type="EMBL" id="NLR75505.1"/>
    </source>
</evidence>
<comment type="similarity">
    <text evidence="2 4">Belongs to the FliE family.</text>
</comment>
<gene>
    <name evidence="4 6" type="primary">fliE</name>
    <name evidence="6" type="ORF">HF682_10075</name>
</gene>
<evidence type="ECO:0000256" key="1">
    <source>
        <dbReference type="ARBA" id="ARBA00004117"/>
    </source>
</evidence>
<dbReference type="GO" id="GO:0003774">
    <property type="term" value="F:cytoskeletal motor activity"/>
    <property type="evidence" value="ECO:0007669"/>
    <property type="project" value="InterPro"/>
</dbReference>
<comment type="subcellular location">
    <subcellularLocation>
        <location evidence="1 4">Bacterial flagellum basal body</location>
    </subcellularLocation>
</comment>
<keyword evidence="6" id="KW-0966">Cell projection</keyword>
<dbReference type="GO" id="GO:0009425">
    <property type="term" value="C:bacterial-type flagellum basal body"/>
    <property type="evidence" value="ECO:0007669"/>
    <property type="project" value="UniProtKB-SubCell"/>
</dbReference>
<proteinExistence type="inferred from homology"/>